<organism evidence="2 3">
    <name type="scientific">Trichoplusia ni</name>
    <name type="common">Cabbage looper</name>
    <dbReference type="NCBI Taxonomy" id="7111"/>
    <lineage>
        <taxon>Eukaryota</taxon>
        <taxon>Metazoa</taxon>
        <taxon>Ecdysozoa</taxon>
        <taxon>Arthropoda</taxon>
        <taxon>Hexapoda</taxon>
        <taxon>Insecta</taxon>
        <taxon>Pterygota</taxon>
        <taxon>Neoptera</taxon>
        <taxon>Endopterygota</taxon>
        <taxon>Lepidoptera</taxon>
        <taxon>Glossata</taxon>
        <taxon>Ditrysia</taxon>
        <taxon>Noctuoidea</taxon>
        <taxon>Noctuidae</taxon>
        <taxon>Plusiinae</taxon>
        <taxon>Trichoplusia</taxon>
    </lineage>
</organism>
<dbReference type="RefSeq" id="XP_026729404.1">
    <property type="nucleotide sequence ID" value="XM_026873603.1"/>
</dbReference>
<dbReference type="GeneID" id="113495035"/>
<keyword evidence="2" id="KW-1185">Reference proteome</keyword>
<dbReference type="KEGG" id="tnl:113495035"/>
<gene>
    <name evidence="3 4" type="primary">LOC113495035</name>
</gene>
<feature type="compositionally biased region" description="Basic and acidic residues" evidence="1">
    <location>
        <begin position="46"/>
        <end position="55"/>
    </location>
</feature>
<protein>
    <submittedName>
        <fullName evidence="3 4">Eggshell protein</fullName>
    </submittedName>
</protein>
<evidence type="ECO:0000256" key="1">
    <source>
        <dbReference type="SAM" id="MobiDB-lite"/>
    </source>
</evidence>
<feature type="compositionally biased region" description="Basic and acidic residues" evidence="1">
    <location>
        <begin position="99"/>
        <end position="171"/>
    </location>
</feature>
<feature type="compositionally biased region" description="Basic and acidic residues" evidence="1">
    <location>
        <begin position="191"/>
        <end position="211"/>
    </location>
</feature>
<accession>A0A7E5VM94</accession>
<dbReference type="RefSeq" id="XP_026729402.1">
    <property type="nucleotide sequence ID" value="XM_026873601.1"/>
</dbReference>
<evidence type="ECO:0000313" key="3">
    <source>
        <dbReference type="RefSeq" id="XP_026729402.1"/>
    </source>
</evidence>
<evidence type="ECO:0000313" key="4">
    <source>
        <dbReference type="RefSeq" id="XP_026729404.1"/>
    </source>
</evidence>
<sequence>MALCDSPPSERGYDTVERHISWMYHPSGPADNERKAASLKYPPGKSEGHSQDRETGNNYGGSKNIERHLPETFGGLQQTKEKYGVEKISPVKYGVRQDKFGAEKHGPERYEAQKYGPEKYGPEKYGPEKYGPEKYGPEKYGQENHESEKYGPEKYVPEKYESEKYGPEKYGPEMYGPQKYGPSSQGQNPYRGHDAGRFQVEHFSNNDRYRAEPAQQIEQFSPNEKFVVRPQRPLHT</sequence>
<evidence type="ECO:0000313" key="2">
    <source>
        <dbReference type="Proteomes" id="UP000322000"/>
    </source>
</evidence>
<dbReference type="OrthoDB" id="7471939at2759"/>
<feature type="region of interest" description="Disordered" evidence="1">
    <location>
        <begin position="99"/>
        <end position="236"/>
    </location>
</feature>
<name>A0A7E5VM94_TRINI</name>
<proteinExistence type="predicted"/>
<feature type="region of interest" description="Disordered" evidence="1">
    <location>
        <begin position="23"/>
        <end position="67"/>
    </location>
</feature>
<reference evidence="3 4" key="1">
    <citation type="submission" date="2025-04" db="UniProtKB">
        <authorList>
            <consortium name="RefSeq"/>
        </authorList>
    </citation>
    <scope>IDENTIFICATION</scope>
</reference>
<dbReference type="AlphaFoldDB" id="A0A7E5VM94"/>
<dbReference type="Proteomes" id="UP000322000">
    <property type="component" value="Chromosome 6"/>
</dbReference>